<dbReference type="GO" id="GO:0003688">
    <property type="term" value="F:DNA replication origin binding"/>
    <property type="evidence" value="ECO:0007669"/>
    <property type="project" value="UniProtKB-UniRule"/>
</dbReference>
<keyword evidence="10" id="KW-0539">Nucleus</keyword>
<dbReference type="AlphaFoldDB" id="R7QT75"/>
<dbReference type="InterPro" id="IPR027417">
    <property type="entry name" value="P-loop_NTPase"/>
</dbReference>
<reference evidence="14" key="1">
    <citation type="journal article" date="2013" name="Proc. Natl. Acad. Sci. U.S.A.">
        <title>Genome structure and metabolic features in the red seaweed Chondrus crispus shed light on evolution of the Archaeplastida.</title>
        <authorList>
            <person name="Collen J."/>
            <person name="Porcel B."/>
            <person name="Carre W."/>
            <person name="Ball S.G."/>
            <person name="Chaparro C."/>
            <person name="Tonon T."/>
            <person name="Barbeyron T."/>
            <person name="Michel G."/>
            <person name="Noel B."/>
            <person name="Valentin K."/>
            <person name="Elias M."/>
            <person name="Artiguenave F."/>
            <person name="Arun A."/>
            <person name="Aury J.M."/>
            <person name="Barbosa-Neto J.F."/>
            <person name="Bothwell J.H."/>
            <person name="Bouget F.Y."/>
            <person name="Brillet L."/>
            <person name="Cabello-Hurtado F."/>
            <person name="Capella-Gutierrez S."/>
            <person name="Charrier B."/>
            <person name="Cladiere L."/>
            <person name="Cock J.M."/>
            <person name="Coelho S.M."/>
            <person name="Colleoni C."/>
            <person name="Czjzek M."/>
            <person name="Da Silva C."/>
            <person name="Delage L."/>
            <person name="Denoeud F."/>
            <person name="Deschamps P."/>
            <person name="Dittami S.M."/>
            <person name="Gabaldon T."/>
            <person name="Gachon C.M."/>
            <person name="Groisillier A."/>
            <person name="Herve C."/>
            <person name="Jabbari K."/>
            <person name="Katinka M."/>
            <person name="Kloareg B."/>
            <person name="Kowalczyk N."/>
            <person name="Labadie K."/>
            <person name="Leblanc C."/>
            <person name="Lopez P.J."/>
            <person name="McLachlan D.H."/>
            <person name="Meslet-Cladiere L."/>
            <person name="Moustafa A."/>
            <person name="Nehr Z."/>
            <person name="Nyvall Collen P."/>
            <person name="Panaud O."/>
            <person name="Partensky F."/>
            <person name="Poulain J."/>
            <person name="Rensing S.A."/>
            <person name="Rousvoal S."/>
            <person name="Samson G."/>
            <person name="Symeonidi A."/>
            <person name="Weissenbach J."/>
            <person name="Zambounis A."/>
            <person name="Wincker P."/>
            <person name="Boyen C."/>
        </authorList>
    </citation>
    <scope>NUCLEOTIDE SEQUENCE [LARGE SCALE GENOMIC DNA]</scope>
    <source>
        <strain evidence="14">cv. Stackhouse</strain>
    </source>
</reference>
<name>R7QT75_CHOCR</name>
<dbReference type="EMBL" id="HG002201">
    <property type="protein sequence ID" value="CDF40555.1"/>
    <property type="molecule type" value="Genomic_DNA"/>
</dbReference>
<evidence type="ECO:0000313" key="13">
    <source>
        <dbReference type="EMBL" id="CDF40555.1"/>
    </source>
</evidence>
<gene>
    <name evidence="13" type="ORF">CHC_T00007258001</name>
</gene>
<evidence type="ECO:0000256" key="11">
    <source>
        <dbReference type="SAM" id="MobiDB-lite"/>
    </source>
</evidence>
<feature type="compositionally biased region" description="Gly residues" evidence="11">
    <location>
        <begin position="607"/>
        <end position="618"/>
    </location>
</feature>
<dbReference type="GO" id="GO:0043138">
    <property type="term" value="F:3'-5' DNA helicase activity"/>
    <property type="evidence" value="ECO:0007669"/>
    <property type="project" value="TreeGrafter"/>
</dbReference>
<keyword evidence="4 10" id="KW-0378">Hydrolase</keyword>
<dbReference type="Pfam" id="PF00493">
    <property type="entry name" value="MCM"/>
    <property type="match status" value="1"/>
</dbReference>
<dbReference type="Pfam" id="PF14551">
    <property type="entry name" value="MCM_N"/>
    <property type="match status" value="1"/>
</dbReference>
<dbReference type="GO" id="GO:0017116">
    <property type="term" value="F:single-stranded DNA helicase activity"/>
    <property type="evidence" value="ECO:0007669"/>
    <property type="project" value="TreeGrafter"/>
</dbReference>
<dbReference type="GeneID" id="17318581"/>
<dbReference type="SMART" id="SM00350">
    <property type="entry name" value="MCM"/>
    <property type="match status" value="1"/>
</dbReference>
<dbReference type="Gene3D" id="3.30.1640.10">
    <property type="entry name" value="mini-chromosome maintenance (MCM) complex, chain A, domain 1"/>
    <property type="match status" value="1"/>
</dbReference>
<dbReference type="KEGG" id="ccp:CHC_T00007258001"/>
<dbReference type="InterPro" id="IPR001208">
    <property type="entry name" value="MCM_dom"/>
</dbReference>
<dbReference type="InterPro" id="IPR041562">
    <property type="entry name" value="MCM_lid"/>
</dbReference>
<dbReference type="OMA" id="ITYCKTR"/>
<keyword evidence="6 9" id="KW-0067">ATP-binding</keyword>
<evidence type="ECO:0000256" key="2">
    <source>
        <dbReference type="ARBA" id="ARBA00022705"/>
    </source>
</evidence>
<evidence type="ECO:0000256" key="6">
    <source>
        <dbReference type="ARBA" id="ARBA00022840"/>
    </source>
</evidence>
<dbReference type="GO" id="GO:0005634">
    <property type="term" value="C:nucleus"/>
    <property type="evidence" value="ECO:0007669"/>
    <property type="project" value="UniProtKB-SubCell"/>
</dbReference>
<dbReference type="Gramene" id="CDF40555">
    <property type="protein sequence ID" value="CDF40555"/>
    <property type="gene ID" value="CHC_T00007258001"/>
</dbReference>
<dbReference type="EC" id="3.6.4.12" evidence="10"/>
<dbReference type="Pfam" id="PF17855">
    <property type="entry name" value="MCM_lid"/>
    <property type="match status" value="1"/>
</dbReference>
<dbReference type="InterPro" id="IPR054125">
    <property type="entry name" value="MCM5_C"/>
</dbReference>
<feature type="region of interest" description="Disordered" evidence="11">
    <location>
        <begin position="126"/>
        <end position="156"/>
    </location>
</feature>
<dbReference type="STRING" id="2769.R7QT75"/>
<proteinExistence type="inferred from homology"/>
<dbReference type="GO" id="GO:0003697">
    <property type="term" value="F:single-stranded DNA binding"/>
    <property type="evidence" value="ECO:0007669"/>
    <property type="project" value="TreeGrafter"/>
</dbReference>
<dbReference type="InterPro" id="IPR008048">
    <property type="entry name" value="MCM5"/>
</dbReference>
<dbReference type="RefSeq" id="XP_005710849.1">
    <property type="nucleotide sequence ID" value="XM_005710792.1"/>
</dbReference>
<evidence type="ECO:0000256" key="10">
    <source>
        <dbReference type="RuleBase" id="RU368063"/>
    </source>
</evidence>
<evidence type="ECO:0000256" key="8">
    <source>
        <dbReference type="ARBA" id="ARBA00023306"/>
    </source>
</evidence>
<dbReference type="Proteomes" id="UP000012073">
    <property type="component" value="Unassembled WGS sequence"/>
</dbReference>
<dbReference type="PRINTS" id="PR01661">
    <property type="entry name" value="MCMPROTEIN5"/>
</dbReference>
<dbReference type="Gene3D" id="2.40.50.140">
    <property type="entry name" value="Nucleic acid-binding proteins"/>
    <property type="match status" value="1"/>
</dbReference>
<comment type="similarity">
    <text evidence="1 9">Belongs to the MCM family.</text>
</comment>
<dbReference type="Gene3D" id="2.20.28.10">
    <property type="match status" value="1"/>
</dbReference>
<keyword evidence="2 10" id="KW-0235">DNA replication</keyword>
<dbReference type="SUPFAM" id="SSF52540">
    <property type="entry name" value="P-loop containing nucleoside triphosphate hydrolases"/>
    <property type="match status" value="1"/>
</dbReference>
<dbReference type="InterPro" id="IPR033762">
    <property type="entry name" value="MCM_OB"/>
</dbReference>
<dbReference type="GO" id="GO:0042555">
    <property type="term" value="C:MCM complex"/>
    <property type="evidence" value="ECO:0007669"/>
    <property type="project" value="UniProtKB-UniRule"/>
</dbReference>
<evidence type="ECO:0000256" key="3">
    <source>
        <dbReference type="ARBA" id="ARBA00022741"/>
    </source>
</evidence>
<dbReference type="Gene3D" id="3.40.50.300">
    <property type="entry name" value="P-loop containing nucleotide triphosphate hydrolases"/>
    <property type="match status" value="1"/>
</dbReference>
<feature type="domain" description="MCM C-terminal AAA(+) ATPase" evidence="12">
    <location>
        <begin position="381"/>
        <end position="588"/>
    </location>
</feature>
<evidence type="ECO:0000313" key="14">
    <source>
        <dbReference type="Proteomes" id="UP000012073"/>
    </source>
</evidence>
<dbReference type="PRINTS" id="PR01657">
    <property type="entry name" value="MCMFAMILY"/>
</dbReference>
<dbReference type="PANTHER" id="PTHR11630">
    <property type="entry name" value="DNA REPLICATION LICENSING FACTOR MCM FAMILY MEMBER"/>
    <property type="match status" value="1"/>
</dbReference>
<accession>R7QT75</accession>
<dbReference type="Pfam" id="PF21933">
    <property type="entry name" value="MCM5_C"/>
    <property type="match status" value="1"/>
</dbReference>
<keyword evidence="8 10" id="KW-0131">Cell cycle</keyword>
<dbReference type="GO" id="GO:0016887">
    <property type="term" value="F:ATP hydrolysis activity"/>
    <property type="evidence" value="ECO:0007669"/>
    <property type="project" value="RHEA"/>
</dbReference>
<dbReference type="InterPro" id="IPR031327">
    <property type="entry name" value="MCM"/>
</dbReference>
<dbReference type="InterPro" id="IPR012340">
    <property type="entry name" value="NA-bd_OB-fold"/>
</dbReference>
<evidence type="ECO:0000256" key="5">
    <source>
        <dbReference type="ARBA" id="ARBA00022806"/>
    </source>
</evidence>
<dbReference type="GO" id="GO:0005524">
    <property type="term" value="F:ATP binding"/>
    <property type="evidence" value="ECO:0007669"/>
    <property type="project" value="UniProtKB-UniRule"/>
</dbReference>
<comment type="subunit">
    <text evidence="10">Component of the MCM2-7 complex.</text>
</comment>
<evidence type="ECO:0000256" key="7">
    <source>
        <dbReference type="ARBA" id="ARBA00023125"/>
    </source>
</evidence>
<comment type="subcellular location">
    <subcellularLocation>
        <location evidence="10">Nucleus</location>
    </subcellularLocation>
</comment>
<dbReference type="PhylomeDB" id="R7QT75"/>
<organism evidence="13 14">
    <name type="scientific">Chondrus crispus</name>
    <name type="common">Carrageen Irish moss</name>
    <name type="synonym">Polymorpha crispa</name>
    <dbReference type="NCBI Taxonomy" id="2769"/>
    <lineage>
        <taxon>Eukaryota</taxon>
        <taxon>Rhodophyta</taxon>
        <taxon>Florideophyceae</taxon>
        <taxon>Rhodymeniophycidae</taxon>
        <taxon>Gigartinales</taxon>
        <taxon>Gigartinaceae</taxon>
        <taxon>Chondrus</taxon>
    </lineage>
</organism>
<keyword evidence="14" id="KW-1185">Reference proteome</keyword>
<dbReference type="PANTHER" id="PTHR11630:SF42">
    <property type="entry name" value="DNA REPLICATION LICENSING FACTOR MCM5"/>
    <property type="match status" value="1"/>
</dbReference>
<comment type="function">
    <text evidence="10">Acts as component of the MCM2-7 complex (MCM complex) which is the replicative helicase essential for 'once per cell cycle' DNA replication initiation and elongation in eukaryotic cells. The active ATPase sites in the MCM2-7 ring are formed through the interaction surfaces of two neighboring subunits such that a critical structure of a conserved arginine finger motif is provided in trans relative to the ATP-binding site of the Walker A box of the adjacent subunit. The six ATPase active sites, however, are likely to contribute differentially to the complex helicase activity.</text>
</comment>
<keyword evidence="7 9" id="KW-0238">DNA-binding</keyword>
<dbReference type="Pfam" id="PF17207">
    <property type="entry name" value="MCM_OB"/>
    <property type="match status" value="1"/>
</dbReference>
<evidence type="ECO:0000256" key="1">
    <source>
        <dbReference type="ARBA" id="ARBA00008010"/>
    </source>
</evidence>
<dbReference type="GO" id="GO:0000727">
    <property type="term" value="P:double-strand break repair via break-induced replication"/>
    <property type="evidence" value="ECO:0007669"/>
    <property type="project" value="TreeGrafter"/>
</dbReference>
<keyword evidence="3 9" id="KW-0547">Nucleotide-binding</keyword>
<evidence type="ECO:0000256" key="4">
    <source>
        <dbReference type="ARBA" id="ARBA00022801"/>
    </source>
</evidence>
<protein>
    <recommendedName>
        <fullName evidence="10">DNA replication licensing factor MCM5</fullName>
        <ecNumber evidence="10">3.6.4.12</ecNumber>
    </recommendedName>
</protein>
<sequence>MDGYDEGTVYYSYQNQEDEAQAASGSAAESGRGNILSAVEVRRRFKAFVLGFANERYRYTYRDRLRAAVNAGTLSLSVELAHLTHFDAPLAATIREGPDRAIVQAERAATEAAAVLQNTAIEDVIATDGQRETPAQPQDRPSGTAADQDDNAQSASLNDISRRGVQVILRSNETGREIRALGSSDVSKLVAVSGIVIASSKVRCKGTAVVLRCRNCNDKITVGVNPGLGGFAVPRTCRRVLGENEVDCPLDPYVVLADDSKFMDNQTLKLQELPECVPTGEMPRSISLSCDRYLTDLVSPGVRVDVIGIYSVSGAAAPGVGRGNKRMSSGSSLSISARAPYLRVLGLKIREGAGYSGSRTAVSFGFEEEEAMLRISRTPGLCDIISRSVAPEIFGHKDIKKAIAAQLFGGALDKTLPDGMRLRGDINVLLLGDPSTAKSQMLKYAERVAPISVYTSGKGSSAAGLTASVIKDKAHGEFHLEGGAMVLADGGLVCIDEFDKMRLQDRVAIHEAMEQQTISIAKAGITAVLNARSAVLAAANPAFGRYDDTRSSAENIEFQSTILSRFDLIFIVRDVRDDARDKMIAEHVLSLHQRGSEKTNGSRSGIFGKGSSGKGNAGRDGAELDVNDGAAYGVIGEGNEARLDINSLKRYIAYARTRASPRLSVEGAELLRTNYVSIREQMRAKQLGDDEESGNTVPITVRQLEAIVRISEALAKMTLDSTVTERHVTEAIRLFKVATLDSANAGAIQSAEGALRPDVRLDVQRVEAALKRRLAIGSMASERRLIDHFLDEKYSEFAIRNAILVMMRRGDLEYRRQRKYIYRSQ</sequence>
<dbReference type="InterPro" id="IPR027925">
    <property type="entry name" value="MCM_N"/>
</dbReference>
<keyword evidence="5 10" id="KW-0347">Helicase</keyword>
<dbReference type="OrthoDB" id="10036721at2759"/>
<dbReference type="GO" id="GO:0006270">
    <property type="term" value="P:DNA replication initiation"/>
    <property type="evidence" value="ECO:0007669"/>
    <property type="project" value="UniProtKB-UniRule"/>
</dbReference>
<evidence type="ECO:0000256" key="9">
    <source>
        <dbReference type="RuleBase" id="RU004070"/>
    </source>
</evidence>
<comment type="catalytic activity">
    <reaction evidence="10">
        <text>ATP + H2O = ADP + phosphate + H(+)</text>
        <dbReference type="Rhea" id="RHEA:13065"/>
        <dbReference type="ChEBI" id="CHEBI:15377"/>
        <dbReference type="ChEBI" id="CHEBI:15378"/>
        <dbReference type="ChEBI" id="CHEBI:30616"/>
        <dbReference type="ChEBI" id="CHEBI:43474"/>
        <dbReference type="ChEBI" id="CHEBI:456216"/>
        <dbReference type="EC" id="3.6.4.12"/>
    </reaction>
</comment>
<dbReference type="PROSITE" id="PS50051">
    <property type="entry name" value="MCM_2"/>
    <property type="match status" value="1"/>
</dbReference>
<evidence type="ECO:0000259" key="12">
    <source>
        <dbReference type="PROSITE" id="PS50051"/>
    </source>
</evidence>
<feature type="region of interest" description="Disordered" evidence="11">
    <location>
        <begin position="593"/>
        <end position="621"/>
    </location>
</feature>
<dbReference type="SUPFAM" id="SSF50249">
    <property type="entry name" value="Nucleic acid-binding proteins"/>
    <property type="match status" value="1"/>
</dbReference>